<organism evidence="3 4">
    <name type="scientific">Chitinimonas taiwanensis DSM 18899</name>
    <dbReference type="NCBI Taxonomy" id="1121279"/>
    <lineage>
        <taxon>Bacteria</taxon>
        <taxon>Pseudomonadati</taxon>
        <taxon>Pseudomonadota</taxon>
        <taxon>Betaproteobacteria</taxon>
        <taxon>Neisseriales</taxon>
        <taxon>Chitinibacteraceae</taxon>
        <taxon>Chitinimonas</taxon>
    </lineage>
</organism>
<dbReference type="Gene3D" id="3.40.190.10">
    <property type="entry name" value="Periplasmic binding protein-like II"/>
    <property type="match status" value="2"/>
</dbReference>
<dbReference type="RefSeq" id="WP_072426883.1">
    <property type="nucleotide sequence ID" value="NZ_FPKR01000001.1"/>
</dbReference>
<reference evidence="3 4" key="1">
    <citation type="submission" date="2016-11" db="EMBL/GenBank/DDBJ databases">
        <authorList>
            <person name="Jaros S."/>
            <person name="Januszkiewicz K."/>
            <person name="Wedrychowicz H."/>
        </authorList>
    </citation>
    <scope>NUCLEOTIDE SEQUENCE [LARGE SCALE GENOMIC DNA]</scope>
    <source>
        <strain evidence="3 4">DSM 18899</strain>
    </source>
</reference>
<evidence type="ECO:0000259" key="2">
    <source>
        <dbReference type="Pfam" id="PF00497"/>
    </source>
</evidence>
<keyword evidence="1" id="KW-0732">Signal</keyword>
<proteinExistence type="predicted"/>
<evidence type="ECO:0000256" key="1">
    <source>
        <dbReference type="SAM" id="SignalP"/>
    </source>
</evidence>
<protein>
    <submittedName>
        <fullName evidence="3">Extracellular solute-binding protein, family 3</fullName>
    </submittedName>
</protein>
<dbReference type="PANTHER" id="PTHR38834:SF3">
    <property type="entry name" value="SOLUTE-BINDING PROTEIN FAMILY 3_N-TERMINAL DOMAIN-CONTAINING PROTEIN"/>
    <property type="match status" value="1"/>
</dbReference>
<dbReference type="SUPFAM" id="SSF53850">
    <property type="entry name" value="Periplasmic binding protein-like II"/>
    <property type="match status" value="1"/>
</dbReference>
<dbReference type="AlphaFoldDB" id="A0A1K2H4R4"/>
<evidence type="ECO:0000313" key="3">
    <source>
        <dbReference type="EMBL" id="SFZ70942.1"/>
    </source>
</evidence>
<feature type="signal peptide" evidence="1">
    <location>
        <begin position="1"/>
        <end position="27"/>
    </location>
</feature>
<feature type="domain" description="Solute-binding protein family 3/N-terminal" evidence="2">
    <location>
        <begin position="36"/>
        <end position="250"/>
    </location>
</feature>
<dbReference type="EMBL" id="FPKR01000001">
    <property type="protein sequence ID" value="SFZ70942.1"/>
    <property type="molecule type" value="Genomic_DNA"/>
</dbReference>
<keyword evidence="4" id="KW-1185">Reference proteome</keyword>
<name>A0A1K2H4R4_9NEIS</name>
<accession>A0A1K2H4R4</accession>
<dbReference type="InterPro" id="IPR001638">
    <property type="entry name" value="Solute-binding_3/MltF_N"/>
</dbReference>
<gene>
    <name evidence="3" type="ORF">SAMN02745887_00355</name>
</gene>
<dbReference type="Pfam" id="PF00497">
    <property type="entry name" value="SBP_bac_3"/>
    <property type="match status" value="1"/>
</dbReference>
<feature type="chain" id="PRO_5012634217" evidence="1">
    <location>
        <begin position="28"/>
        <end position="254"/>
    </location>
</feature>
<evidence type="ECO:0000313" key="4">
    <source>
        <dbReference type="Proteomes" id="UP000186513"/>
    </source>
</evidence>
<sequence>MNLLTLLIRCGLAVLLVSALSALSAQAAGLQPWQIVSGDLPPFAIEHAPKRPGLLVELVEAMSARAGQPSKVQFFPWARALAMASSQPRTAILPLTRTPEREASFQWLVRLYVQRFAFINYRSKPPINSLDSARQQRIVVLRGSPNYLQLMQHGFLPNQVVQASSTEEMQRFLERGLVDAIYGGDVINLEKVRSSGHQLADFQVGMVLASGDVWLAAGKGMEEAERNALQAAYDSLQADGSLARLFARYGLTPP</sequence>
<dbReference type="OrthoDB" id="8594082at2"/>
<dbReference type="Proteomes" id="UP000186513">
    <property type="component" value="Unassembled WGS sequence"/>
</dbReference>
<dbReference type="PANTHER" id="PTHR38834">
    <property type="entry name" value="PERIPLASMIC SUBSTRATE BINDING PROTEIN FAMILY 3"/>
    <property type="match status" value="1"/>
</dbReference>
<dbReference type="STRING" id="1121279.SAMN02745887_00355"/>